<dbReference type="AlphaFoldDB" id="I7ZKB7"/>
<evidence type="ECO:0000313" key="12">
    <source>
        <dbReference type="Proteomes" id="UP000003704"/>
    </source>
</evidence>
<evidence type="ECO:0000259" key="9">
    <source>
        <dbReference type="PROSITE" id="PS50893"/>
    </source>
</evidence>
<dbReference type="GO" id="GO:0005886">
    <property type="term" value="C:plasma membrane"/>
    <property type="evidence" value="ECO:0007669"/>
    <property type="project" value="UniProtKB-SubCell"/>
</dbReference>
<dbReference type="InterPro" id="IPR003593">
    <property type="entry name" value="AAA+_ATPase"/>
</dbReference>
<keyword evidence="3 8" id="KW-0812">Transmembrane</keyword>
<reference evidence="11 12" key="1">
    <citation type="journal article" date="2012" name="J. Bacteriol.">
        <title>Genome Sequence of n-Alkane-Degrading Hydrocarboniphaga effusa Strain AP103T (ATCC BAA-332T).</title>
        <authorList>
            <person name="Chang H.K."/>
            <person name="Zylstra G.J."/>
            <person name="Chae J.C."/>
        </authorList>
    </citation>
    <scope>NUCLEOTIDE SEQUENCE [LARGE SCALE GENOMIC DNA]</scope>
    <source>
        <strain evidence="11 12">AP103</strain>
    </source>
</reference>
<gene>
    <name evidence="11" type="ORF">WQQ_23490</name>
</gene>
<dbReference type="SUPFAM" id="SSF52540">
    <property type="entry name" value="P-loop containing nucleoside triphosphate hydrolases"/>
    <property type="match status" value="1"/>
</dbReference>
<keyword evidence="6 8" id="KW-1133">Transmembrane helix</keyword>
<dbReference type="PANTHER" id="PTHR24221:SF632">
    <property type="entry name" value="ATP-DEPENDENT LIPID A-CORE FLIPPASE"/>
    <property type="match status" value="1"/>
</dbReference>
<dbReference type="InterPro" id="IPR039421">
    <property type="entry name" value="Type_1_exporter"/>
</dbReference>
<evidence type="ECO:0000256" key="8">
    <source>
        <dbReference type="SAM" id="Phobius"/>
    </source>
</evidence>
<dbReference type="PROSITE" id="PS50929">
    <property type="entry name" value="ABC_TM1F"/>
    <property type="match status" value="1"/>
</dbReference>
<keyword evidence="5 11" id="KW-0067">ATP-binding</keyword>
<dbReference type="Proteomes" id="UP000003704">
    <property type="component" value="Unassembled WGS sequence"/>
</dbReference>
<dbReference type="PANTHER" id="PTHR24221">
    <property type="entry name" value="ATP-BINDING CASSETTE SUB-FAMILY B"/>
    <property type="match status" value="1"/>
</dbReference>
<keyword evidence="12" id="KW-1185">Reference proteome</keyword>
<dbReference type="PROSITE" id="PS00211">
    <property type="entry name" value="ABC_TRANSPORTER_1"/>
    <property type="match status" value="1"/>
</dbReference>
<evidence type="ECO:0000256" key="4">
    <source>
        <dbReference type="ARBA" id="ARBA00022741"/>
    </source>
</evidence>
<feature type="transmembrane region" description="Helical" evidence="8">
    <location>
        <begin position="175"/>
        <end position="195"/>
    </location>
</feature>
<dbReference type="FunFam" id="3.40.50.300:FF:000287">
    <property type="entry name" value="Multidrug ABC transporter ATP-binding protein"/>
    <property type="match status" value="1"/>
</dbReference>
<dbReference type="InterPro" id="IPR036640">
    <property type="entry name" value="ABC1_TM_sf"/>
</dbReference>
<evidence type="ECO:0000256" key="5">
    <source>
        <dbReference type="ARBA" id="ARBA00022840"/>
    </source>
</evidence>
<dbReference type="Pfam" id="PF00664">
    <property type="entry name" value="ABC_membrane"/>
    <property type="match status" value="1"/>
</dbReference>
<dbReference type="STRING" id="1172194.WQQ_23490"/>
<dbReference type="Pfam" id="PF00005">
    <property type="entry name" value="ABC_tran"/>
    <property type="match status" value="1"/>
</dbReference>
<keyword evidence="2" id="KW-0813">Transport</keyword>
<proteinExistence type="predicted"/>
<feature type="transmembrane region" description="Helical" evidence="8">
    <location>
        <begin position="69"/>
        <end position="87"/>
    </location>
</feature>
<evidence type="ECO:0000313" key="11">
    <source>
        <dbReference type="EMBL" id="EIT72212.1"/>
    </source>
</evidence>
<evidence type="ECO:0000256" key="2">
    <source>
        <dbReference type="ARBA" id="ARBA00022448"/>
    </source>
</evidence>
<dbReference type="Gene3D" id="3.40.50.300">
    <property type="entry name" value="P-loop containing nucleotide triphosphate hydrolases"/>
    <property type="match status" value="1"/>
</dbReference>
<evidence type="ECO:0000259" key="10">
    <source>
        <dbReference type="PROSITE" id="PS50929"/>
    </source>
</evidence>
<organism evidence="11 12">
    <name type="scientific">Hydrocarboniphaga effusa AP103</name>
    <dbReference type="NCBI Taxonomy" id="1172194"/>
    <lineage>
        <taxon>Bacteria</taxon>
        <taxon>Pseudomonadati</taxon>
        <taxon>Pseudomonadota</taxon>
        <taxon>Gammaproteobacteria</taxon>
        <taxon>Nevskiales</taxon>
        <taxon>Nevskiaceae</taxon>
        <taxon>Hydrocarboniphaga</taxon>
    </lineage>
</organism>
<keyword evidence="7 8" id="KW-0472">Membrane</keyword>
<dbReference type="RefSeq" id="WP_007185292.1">
    <property type="nucleotide sequence ID" value="NZ_AKGD01000001.1"/>
</dbReference>
<name>I7ZKB7_9GAMM</name>
<dbReference type="InterPro" id="IPR027417">
    <property type="entry name" value="P-loop_NTPase"/>
</dbReference>
<feature type="transmembrane region" description="Helical" evidence="8">
    <location>
        <begin position="263"/>
        <end position="284"/>
    </location>
</feature>
<feature type="domain" description="ABC transporter" evidence="9">
    <location>
        <begin position="354"/>
        <end position="588"/>
    </location>
</feature>
<accession>I7ZKB7</accession>
<comment type="subcellular location">
    <subcellularLocation>
        <location evidence="1">Cell membrane</location>
        <topology evidence="1">Multi-pass membrane protein</topology>
    </subcellularLocation>
</comment>
<dbReference type="GO" id="GO:0034040">
    <property type="term" value="F:ATPase-coupled lipid transmembrane transporter activity"/>
    <property type="evidence" value="ECO:0007669"/>
    <property type="project" value="TreeGrafter"/>
</dbReference>
<dbReference type="GO" id="GO:0016887">
    <property type="term" value="F:ATP hydrolysis activity"/>
    <property type="evidence" value="ECO:0007669"/>
    <property type="project" value="InterPro"/>
</dbReference>
<feature type="transmembrane region" description="Helical" evidence="8">
    <location>
        <begin position="36"/>
        <end position="57"/>
    </location>
</feature>
<dbReference type="SMART" id="SM00382">
    <property type="entry name" value="AAA"/>
    <property type="match status" value="1"/>
</dbReference>
<dbReference type="OrthoDB" id="9806127at2"/>
<dbReference type="SUPFAM" id="SSF90123">
    <property type="entry name" value="ABC transporter transmembrane region"/>
    <property type="match status" value="1"/>
</dbReference>
<evidence type="ECO:0000256" key="7">
    <source>
        <dbReference type="ARBA" id="ARBA00023136"/>
    </source>
</evidence>
<dbReference type="InterPro" id="IPR017871">
    <property type="entry name" value="ABC_transporter-like_CS"/>
</dbReference>
<feature type="transmembrane region" description="Helical" evidence="8">
    <location>
        <begin position="147"/>
        <end position="169"/>
    </location>
</feature>
<dbReference type="GO" id="GO:0005524">
    <property type="term" value="F:ATP binding"/>
    <property type="evidence" value="ECO:0007669"/>
    <property type="project" value="UniProtKB-KW"/>
</dbReference>
<dbReference type="InterPro" id="IPR003439">
    <property type="entry name" value="ABC_transporter-like_ATP-bd"/>
</dbReference>
<dbReference type="EMBL" id="AKGD01000001">
    <property type="protein sequence ID" value="EIT72212.1"/>
    <property type="molecule type" value="Genomic_DNA"/>
</dbReference>
<dbReference type="PATRIC" id="fig|1172194.4.peg.2269"/>
<keyword evidence="4" id="KW-0547">Nucleotide-binding</keyword>
<dbReference type="PROSITE" id="PS50893">
    <property type="entry name" value="ABC_TRANSPORTER_2"/>
    <property type="match status" value="1"/>
</dbReference>
<sequence>MTSAAHSPRAAPAAAGFPNRPIPFLLRYIRLRRAQFSLLFAIIVGAASCAVAVQYGMKLIVDAMAVPDRMAAPIWFPLGLFLGLIAVEQTLWRLGGWLGCRTVVATGVDLRLDLFHHLTGHPMRYFAQHFSGALGNRISQTASSVTLIFSSLTWSILPPVVDFLGAVVVLCTIDYRMALALVGFVAVVGGVVLTFGSRGRPLHQRFAEEGARTNGQLVDVVSNVWTVKAFAARERERARLERELGVEASAQRRSWMFMEKTRVLHDLSLWVMAGSMLLWAILAWRAGRITPGDVVIISALTFRILHGSRDLAFALINTSQQFGGIAESLRVIGEPHAVVDPADARGFTPLRGAIVFKQVRYAYPGERHVFRGLDLEIPAGQRVGIVGPSGGGKSTLITLIQRLDDVQGGAIEIDGQDLRSVTQDSLRERIAVVPQEIALFNRSILDNIRYGRPEASDDEVHDAARHAYCDAFIRDLPDGYATLVGERGVMLSGGQRQRLGIARAFLKNAPILVLDEATSALDTHSEIEIQAALDDLMRGRTVLAVAHRLSTVAGFDRIIVLQDGRVVEDGAPEQLRQAGGLYASLWSLQADVLAAA</sequence>
<feature type="domain" description="ABC transmembrane type-1" evidence="10">
    <location>
        <begin position="38"/>
        <end position="320"/>
    </location>
</feature>
<evidence type="ECO:0000256" key="3">
    <source>
        <dbReference type="ARBA" id="ARBA00022692"/>
    </source>
</evidence>
<evidence type="ECO:0000256" key="6">
    <source>
        <dbReference type="ARBA" id="ARBA00022989"/>
    </source>
</evidence>
<dbReference type="GO" id="GO:0140359">
    <property type="term" value="F:ABC-type transporter activity"/>
    <property type="evidence" value="ECO:0007669"/>
    <property type="project" value="InterPro"/>
</dbReference>
<dbReference type="Gene3D" id="1.20.1560.10">
    <property type="entry name" value="ABC transporter type 1, transmembrane domain"/>
    <property type="match status" value="1"/>
</dbReference>
<evidence type="ECO:0000256" key="1">
    <source>
        <dbReference type="ARBA" id="ARBA00004651"/>
    </source>
</evidence>
<protein>
    <submittedName>
        <fullName evidence="11">Carbohydrate exporting ABC transporter permease and ATP-binding protein</fullName>
    </submittedName>
</protein>
<dbReference type="InterPro" id="IPR011527">
    <property type="entry name" value="ABC1_TM_dom"/>
</dbReference>
<comment type="caution">
    <text evidence="11">The sequence shown here is derived from an EMBL/GenBank/DDBJ whole genome shotgun (WGS) entry which is preliminary data.</text>
</comment>